<evidence type="ECO:0000256" key="1">
    <source>
        <dbReference type="SAM" id="Phobius"/>
    </source>
</evidence>
<evidence type="ECO:0000313" key="2">
    <source>
        <dbReference type="EMBL" id="ADN74539.1"/>
    </source>
</evidence>
<dbReference type="HOGENOM" id="CLU_180692_2_1_6"/>
<proteinExistence type="predicted"/>
<organism evidence="2 3">
    <name type="scientific">Ferrimonas balearica (strain DSM 9799 / CCM 4581 / KCTC 23876 / PAT)</name>
    <dbReference type="NCBI Taxonomy" id="550540"/>
    <lineage>
        <taxon>Bacteria</taxon>
        <taxon>Pseudomonadati</taxon>
        <taxon>Pseudomonadota</taxon>
        <taxon>Gammaproteobacteria</taxon>
        <taxon>Alteromonadales</taxon>
        <taxon>Ferrimonadaceae</taxon>
        <taxon>Ferrimonas</taxon>
    </lineage>
</organism>
<sequence>MRVVWSVLAAMFGVQSERNRERNFTDTSPLPYIITGVIMLVLFVLSLIWLVNQVLSGPV</sequence>
<dbReference type="InterPro" id="IPR021344">
    <property type="entry name" value="DUF2970"/>
</dbReference>
<protein>
    <recommendedName>
        <fullName evidence="4">DUF2970 domain-containing protein</fullName>
    </recommendedName>
</protein>
<feature type="transmembrane region" description="Helical" evidence="1">
    <location>
        <begin position="32"/>
        <end position="51"/>
    </location>
</feature>
<keyword evidence="3" id="KW-1185">Reference proteome</keyword>
<reference evidence="2 3" key="1">
    <citation type="journal article" date="2010" name="Stand. Genomic Sci.">
        <title>Complete genome sequence of Ferrimonas balearica type strain (PAT).</title>
        <authorList>
            <person name="Nolan M."/>
            <person name="Sikorski J."/>
            <person name="Davenport K."/>
            <person name="Lucas S."/>
            <person name="Glavina Del Rio T."/>
            <person name="Tice H."/>
            <person name="Cheng J."/>
            <person name="Goodwin L."/>
            <person name="Pitluck S."/>
            <person name="Liolios K."/>
            <person name="Ivanova N."/>
            <person name="Mavromatis K."/>
            <person name="Ovchinnikova G."/>
            <person name="Pati A."/>
            <person name="Chen A."/>
            <person name="Palaniappan K."/>
            <person name="Land M."/>
            <person name="Hauser L."/>
            <person name="Chang Y."/>
            <person name="Jeffries C."/>
            <person name="Tapia R."/>
            <person name="Brettin T."/>
            <person name="Detter J."/>
            <person name="Han C."/>
            <person name="Yasawong M."/>
            <person name="Rohde M."/>
            <person name="Tindall B."/>
            <person name="Goker M."/>
            <person name="Woyke T."/>
            <person name="Bristow J."/>
            <person name="Eisen J."/>
            <person name="Markowitz V."/>
            <person name="Hugenholtz P."/>
            <person name="Kyrpides N."/>
            <person name="Klenk H."/>
            <person name="Lapidus A."/>
        </authorList>
    </citation>
    <scope>NUCLEOTIDE SEQUENCE [LARGE SCALE GENOMIC DNA]</scope>
    <source>
        <strain evidence="3">DSM 9799 / CCM 4581 / KCTC 23876 / PAT</strain>
    </source>
</reference>
<dbReference type="Proteomes" id="UP000006683">
    <property type="component" value="Chromosome"/>
</dbReference>
<evidence type="ECO:0000313" key="3">
    <source>
        <dbReference type="Proteomes" id="UP000006683"/>
    </source>
</evidence>
<keyword evidence="1" id="KW-0812">Transmembrane</keyword>
<evidence type="ECO:0008006" key="4">
    <source>
        <dbReference type="Google" id="ProtNLM"/>
    </source>
</evidence>
<gene>
    <name evidence="2" type="ordered locus">Fbal_0325</name>
</gene>
<name>E1SMI4_FERBD</name>
<dbReference type="EMBL" id="CP002209">
    <property type="protein sequence ID" value="ADN74539.1"/>
    <property type="molecule type" value="Genomic_DNA"/>
</dbReference>
<keyword evidence="1" id="KW-1133">Transmembrane helix</keyword>
<dbReference type="Pfam" id="PF11174">
    <property type="entry name" value="DUF2970"/>
    <property type="match status" value="1"/>
</dbReference>
<dbReference type="OrthoDB" id="5625885at2"/>
<accession>E1SMI4</accession>
<dbReference type="STRING" id="550540.Fbal_0325"/>
<keyword evidence="1" id="KW-0472">Membrane</keyword>
<dbReference type="AlphaFoldDB" id="E1SMI4"/>
<dbReference type="KEGG" id="fbl:Fbal_0325"/>